<evidence type="ECO:0000256" key="2">
    <source>
        <dbReference type="SAM" id="MobiDB-lite"/>
    </source>
</evidence>
<keyword evidence="5" id="KW-0378">Hydrolase</keyword>
<dbReference type="AlphaFoldDB" id="A0A6J8CKR9"/>
<dbReference type="PANTHER" id="PTHR45702">
    <property type="entry name" value="ADAM10/ADAM17 METALLOPEPTIDASE FAMILY MEMBER"/>
    <property type="match status" value="1"/>
</dbReference>
<dbReference type="SUPFAM" id="SSF55486">
    <property type="entry name" value="Metalloproteases ('zincins'), catalytic domain"/>
    <property type="match status" value="1"/>
</dbReference>
<dbReference type="InterPro" id="IPR024079">
    <property type="entry name" value="MetalloPept_cat_dom_sf"/>
</dbReference>
<dbReference type="Gene3D" id="3.40.390.10">
    <property type="entry name" value="Collagenase (Catalytic Domain)"/>
    <property type="match status" value="1"/>
</dbReference>
<dbReference type="EMBL" id="CACVKT020005559">
    <property type="protein sequence ID" value="CAC5395664.1"/>
    <property type="molecule type" value="Genomic_DNA"/>
</dbReference>
<dbReference type="PROSITE" id="PS50215">
    <property type="entry name" value="ADAM_MEPRO"/>
    <property type="match status" value="1"/>
</dbReference>
<dbReference type="GO" id="GO:0007219">
    <property type="term" value="P:Notch signaling pathway"/>
    <property type="evidence" value="ECO:0007669"/>
    <property type="project" value="TreeGrafter"/>
</dbReference>
<keyword evidence="3" id="KW-0732">Signal</keyword>
<dbReference type="OrthoDB" id="2149267at2759"/>
<evidence type="ECO:0000256" key="1">
    <source>
        <dbReference type="PROSITE-ProRule" id="PRU00276"/>
    </source>
</evidence>
<accession>A0A6J8CKR9</accession>
<evidence type="ECO:0000313" key="6">
    <source>
        <dbReference type="Proteomes" id="UP000507470"/>
    </source>
</evidence>
<evidence type="ECO:0000256" key="3">
    <source>
        <dbReference type="SAM" id="SignalP"/>
    </source>
</evidence>
<dbReference type="Proteomes" id="UP000507470">
    <property type="component" value="Unassembled WGS sequence"/>
</dbReference>
<feature type="chain" id="PRO_5026971771" evidence="3">
    <location>
        <begin position="22"/>
        <end position="727"/>
    </location>
</feature>
<dbReference type="GO" id="GO:0004222">
    <property type="term" value="F:metalloendopeptidase activity"/>
    <property type="evidence" value="ECO:0007669"/>
    <property type="project" value="InterPro"/>
</dbReference>
<dbReference type="PANTHER" id="PTHR45702:SF2">
    <property type="entry name" value="KUZBANIAN, ISOFORM A"/>
    <property type="match status" value="1"/>
</dbReference>
<feature type="signal peptide" evidence="3">
    <location>
        <begin position="1"/>
        <end position="21"/>
    </location>
</feature>
<dbReference type="InterPro" id="IPR010994">
    <property type="entry name" value="RuvA_2-like"/>
</dbReference>
<organism evidence="5 6">
    <name type="scientific">Mytilus coruscus</name>
    <name type="common">Sea mussel</name>
    <dbReference type="NCBI Taxonomy" id="42192"/>
    <lineage>
        <taxon>Eukaryota</taxon>
        <taxon>Metazoa</taxon>
        <taxon>Spiralia</taxon>
        <taxon>Lophotrochozoa</taxon>
        <taxon>Mollusca</taxon>
        <taxon>Bivalvia</taxon>
        <taxon>Autobranchia</taxon>
        <taxon>Pteriomorphia</taxon>
        <taxon>Mytilida</taxon>
        <taxon>Mytiloidea</taxon>
        <taxon>Mytilidae</taxon>
        <taxon>Mytilinae</taxon>
        <taxon>Mytilus</taxon>
    </lineage>
</organism>
<feature type="compositionally biased region" description="Polar residues" evidence="2">
    <location>
        <begin position="605"/>
        <end position="620"/>
    </location>
</feature>
<dbReference type="InterPro" id="IPR051489">
    <property type="entry name" value="ADAM_Metalloproteinase"/>
</dbReference>
<reference evidence="5 6" key="1">
    <citation type="submission" date="2020-06" db="EMBL/GenBank/DDBJ databases">
        <authorList>
            <person name="Li R."/>
            <person name="Bekaert M."/>
        </authorList>
    </citation>
    <scope>NUCLEOTIDE SEQUENCE [LARGE SCALE GENOMIC DNA]</scope>
    <source>
        <strain evidence="6">wild</strain>
    </source>
</reference>
<evidence type="ECO:0000313" key="5">
    <source>
        <dbReference type="EMBL" id="CAC5395664.1"/>
    </source>
</evidence>
<feature type="domain" description="Peptidase M12B" evidence="4">
    <location>
        <begin position="258"/>
        <end position="404"/>
    </location>
</feature>
<feature type="compositionally biased region" description="Basic and acidic residues" evidence="2">
    <location>
        <begin position="686"/>
        <end position="696"/>
    </location>
</feature>
<dbReference type="GO" id="GO:0005886">
    <property type="term" value="C:plasma membrane"/>
    <property type="evidence" value="ECO:0007669"/>
    <property type="project" value="TreeGrafter"/>
</dbReference>
<dbReference type="EC" id="3.4.24.81" evidence="5"/>
<dbReference type="GO" id="GO:0006509">
    <property type="term" value="P:membrane protein ectodomain proteolysis"/>
    <property type="evidence" value="ECO:0007669"/>
    <property type="project" value="TreeGrafter"/>
</dbReference>
<proteinExistence type="predicted"/>
<feature type="region of interest" description="Disordered" evidence="2">
    <location>
        <begin position="596"/>
        <end position="727"/>
    </location>
</feature>
<name>A0A6J8CKR9_MYTCO</name>
<dbReference type="Gene3D" id="1.10.150.280">
    <property type="entry name" value="AF1531-like domain"/>
    <property type="match status" value="1"/>
</dbReference>
<keyword evidence="6" id="KW-1185">Reference proteome</keyword>
<dbReference type="Pfam" id="PF13688">
    <property type="entry name" value="Reprolysin_5"/>
    <property type="match status" value="1"/>
</dbReference>
<sequence>MVDIGPIYLLFSLFLTSLVYGHLHTSSVSYLEAVHYDKESLHHQHRTKRSTGELVHLQFEAFSRGWSVKLKRDGGVFHNNIVIENSKGPVTYDFDSTYTGKIDDKGLTRYYAQSINDWYSLCTDKIDGILHTQGSLTVRICYAQSINDLYSPYTGKIDGRLTILSRFYAQSVNEWYYPYTGKIDDQDIHTVIYNVKDVNIPKESHVCGLKGQNTQLKPELNENINTHDGMDTNFKLRYTSGLIDKHRRYRRTVDPNKKICELYIQVDHTLFFRYNNVTDDVIANINNHVMAVNSIFNDVDFYSDSSPDSIGFSIKRIKIYDDPTVPGYKYAGNHGVNSMLHLHSEENYDQFCLSYIFTYRDFDNGILGLAWTAEPGTSGGLCSRYTRGNKSFQAFVEYSGGILHGSLREKIVAVDDRLLPCLSQKGQLGTSHRNLQLHMSLVNINTYSFQELLQLPGIGIKTGEQIMDIRDGKGFVTEADLATISHLRVTMALIARLDFSTNGGGQNIGPPPEARRKHQSMMNTIIDGGMVASPGMPCQTHGQLYLSKKDGTRGKVLGLGEDSAFLEYSSYHEEARSRPETPANWSGVYGEQLPQKEWGHHNAGDPNQGNNPHPGGSSSIGYKPYWPGEDSAWEKSAPPKGGTPSYSRGHPMVHASNYTSQGSSPGTQPANTGDGQYETPHSRYGKWQDNRGEDTSRPQPTPMEISPHNMDEDTRQTPARSYGEARQ</sequence>
<dbReference type="InterPro" id="IPR001590">
    <property type="entry name" value="Peptidase_M12B"/>
</dbReference>
<protein>
    <submittedName>
        <fullName evidence="5">ADAM10</fullName>
        <ecNumber evidence="5">3.4.24.81</ecNumber>
    </submittedName>
</protein>
<comment type="caution">
    <text evidence="1">Lacks conserved residue(s) required for the propagation of feature annotation.</text>
</comment>
<gene>
    <name evidence="5" type="ORF">MCOR_30308</name>
</gene>
<evidence type="ECO:0000259" key="4">
    <source>
        <dbReference type="PROSITE" id="PS50215"/>
    </source>
</evidence>
<feature type="compositionally biased region" description="Polar residues" evidence="2">
    <location>
        <begin position="656"/>
        <end position="674"/>
    </location>
</feature>
<dbReference type="SUPFAM" id="SSF47781">
    <property type="entry name" value="RuvA domain 2-like"/>
    <property type="match status" value="1"/>
</dbReference>